<dbReference type="EMBL" id="JALJOQ010000005">
    <property type="protein sequence ID" value="KAK9813394.1"/>
    <property type="molecule type" value="Genomic_DNA"/>
</dbReference>
<evidence type="ECO:0000256" key="7">
    <source>
        <dbReference type="SAM" id="Phobius"/>
    </source>
</evidence>
<dbReference type="Proteomes" id="UP001465755">
    <property type="component" value="Unassembled WGS sequence"/>
</dbReference>
<dbReference type="GO" id="GO:0009941">
    <property type="term" value="C:chloroplast envelope"/>
    <property type="evidence" value="ECO:0007669"/>
    <property type="project" value="UniProtKB-ARBA"/>
</dbReference>
<evidence type="ECO:0000256" key="2">
    <source>
        <dbReference type="ARBA" id="ARBA00006528"/>
    </source>
</evidence>
<keyword evidence="3 7" id="KW-0812">Transmembrane</keyword>
<protein>
    <submittedName>
        <fullName evidence="8">Uncharacterized protein</fullName>
    </submittedName>
</protein>
<evidence type="ECO:0000256" key="1">
    <source>
        <dbReference type="ARBA" id="ARBA00004141"/>
    </source>
</evidence>
<feature type="transmembrane region" description="Helical" evidence="7">
    <location>
        <begin position="97"/>
        <end position="115"/>
    </location>
</feature>
<dbReference type="Gene3D" id="1.20.1530.20">
    <property type="match status" value="1"/>
</dbReference>
<dbReference type="AlphaFoldDB" id="A0AAW1PZ29"/>
<dbReference type="InterPro" id="IPR002657">
    <property type="entry name" value="BilAc:Na_symport/Acr3"/>
</dbReference>
<evidence type="ECO:0000313" key="9">
    <source>
        <dbReference type="Proteomes" id="UP001465755"/>
    </source>
</evidence>
<accession>A0AAW1PZ29</accession>
<evidence type="ECO:0000313" key="8">
    <source>
        <dbReference type="EMBL" id="KAK9813394.1"/>
    </source>
</evidence>
<keyword evidence="4 7" id="KW-1133">Transmembrane helix</keyword>
<evidence type="ECO:0000256" key="5">
    <source>
        <dbReference type="ARBA" id="ARBA00023136"/>
    </source>
</evidence>
<organism evidence="8 9">
    <name type="scientific">Symbiochloris irregularis</name>
    <dbReference type="NCBI Taxonomy" id="706552"/>
    <lineage>
        <taxon>Eukaryota</taxon>
        <taxon>Viridiplantae</taxon>
        <taxon>Chlorophyta</taxon>
        <taxon>core chlorophytes</taxon>
        <taxon>Trebouxiophyceae</taxon>
        <taxon>Trebouxiales</taxon>
        <taxon>Trebouxiaceae</taxon>
        <taxon>Symbiochloris</taxon>
    </lineage>
</organism>
<evidence type="ECO:0000256" key="3">
    <source>
        <dbReference type="ARBA" id="ARBA00022692"/>
    </source>
</evidence>
<feature type="transmembrane region" description="Helical" evidence="7">
    <location>
        <begin position="224"/>
        <end position="244"/>
    </location>
</feature>
<comment type="similarity">
    <text evidence="2">Belongs to the bile acid:sodium symporter (BASS) (TC 2.A.28) family.</text>
</comment>
<gene>
    <name evidence="8" type="ORF">WJX73_005426</name>
</gene>
<feature type="transmembrane region" description="Helical" evidence="7">
    <location>
        <begin position="256"/>
        <end position="275"/>
    </location>
</feature>
<feature type="transmembrane region" description="Helical" evidence="7">
    <location>
        <begin position="71"/>
        <end position="91"/>
    </location>
</feature>
<name>A0AAW1PZ29_9CHLO</name>
<feature type="transmembrane region" description="Helical" evidence="7">
    <location>
        <begin position="190"/>
        <end position="212"/>
    </location>
</feature>
<dbReference type="InterPro" id="IPR004710">
    <property type="entry name" value="Bilac:Na_transpt"/>
</dbReference>
<dbReference type="PANTHER" id="PTHR10361">
    <property type="entry name" value="SODIUM-BILE ACID COTRANSPORTER"/>
    <property type="match status" value="1"/>
</dbReference>
<feature type="region of interest" description="Disordered" evidence="6">
    <location>
        <begin position="24"/>
        <end position="54"/>
    </location>
</feature>
<feature type="transmembrane region" description="Helical" evidence="7">
    <location>
        <begin position="160"/>
        <end position="183"/>
    </location>
</feature>
<dbReference type="InterPro" id="IPR038770">
    <property type="entry name" value="Na+/solute_symporter_sf"/>
</dbReference>
<feature type="transmembrane region" description="Helical" evidence="7">
    <location>
        <begin position="287"/>
        <end position="307"/>
    </location>
</feature>
<evidence type="ECO:0000256" key="4">
    <source>
        <dbReference type="ARBA" id="ARBA00022989"/>
    </source>
</evidence>
<keyword evidence="9" id="KW-1185">Reference proteome</keyword>
<keyword evidence="5 7" id="KW-0472">Membrane</keyword>
<evidence type="ECO:0000256" key="6">
    <source>
        <dbReference type="SAM" id="MobiDB-lite"/>
    </source>
</evidence>
<feature type="transmembrane region" description="Helical" evidence="7">
    <location>
        <begin position="319"/>
        <end position="341"/>
    </location>
</feature>
<comment type="subcellular location">
    <subcellularLocation>
        <location evidence="1">Membrane</location>
        <topology evidence="1">Multi-pass membrane protein</topology>
    </subcellularLocation>
</comment>
<feature type="transmembrane region" description="Helical" evidence="7">
    <location>
        <begin position="347"/>
        <end position="370"/>
    </location>
</feature>
<dbReference type="PANTHER" id="PTHR10361:SF30">
    <property type="entry name" value="SODIUM_METABOLITE COTRANSPORTER BASS6, CHLOROPLASTIC-RELATED"/>
    <property type="match status" value="1"/>
</dbReference>
<sequence>MLSAASSQTKARFDDSTDSVTVNAAGAARRRYSKEDATPSTGLQEPLPPDSTDDQGLVNRVLAILAKSGEAIPYAIVASAALALATPQAFTWITSPWYAPLLGYLMFSVGVNLSLDSFVEVFKQPQKILVGSIGQWAVKPAVAWLLSAVAVPAFHLPAAISSGLVLVGAVAGAQLSNYATFLIEPKQAPLAIVLTALSTGAGIVLTPLLALLMLGKSIPIDAGAMALSIAQIVVIPVGAGLACNRLAPRAVSKAKPLLQAGSLLDTCMLVCGSLAPNAAAAKSPLGLQVAAPVMAFHGISFLLGWQLASRTIAKSNVPLARCITLSTGMQSSVLALLLATQFFDDPIVRLTCGLSLIIMTLGGFGLVLWWQRQREATAQI</sequence>
<dbReference type="Pfam" id="PF01758">
    <property type="entry name" value="SBF"/>
    <property type="match status" value="1"/>
</dbReference>
<comment type="caution">
    <text evidence="8">The sequence shown here is derived from an EMBL/GenBank/DDBJ whole genome shotgun (WGS) entry which is preliminary data.</text>
</comment>
<reference evidence="8 9" key="1">
    <citation type="journal article" date="2024" name="Nat. Commun.">
        <title>Phylogenomics reveals the evolutionary origins of lichenization in chlorophyte algae.</title>
        <authorList>
            <person name="Puginier C."/>
            <person name="Libourel C."/>
            <person name="Otte J."/>
            <person name="Skaloud P."/>
            <person name="Haon M."/>
            <person name="Grisel S."/>
            <person name="Petersen M."/>
            <person name="Berrin J.G."/>
            <person name="Delaux P.M."/>
            <person name="Dal Grande F."/>
            <person name="Keller J."/>
        </authorList>
    </citation>
    <scope>NUCLEOTIDE SEQUENCE [LARGE SCALE GENOMIC DNA]</scope>
    <source>
        <strain evidence="8 9">SAG 2036</strain>
    </source>
</reference>
<feature type="transmembrane region" description="Helical" evidence="7">
    <location>
        <begin position="136"/>
        <end position="154"/>
    </location>
</feature>
<proteinExistence type="inferred from homology"/>
<dbReference type="GO" id="GO:0016020">
    <property type="term" value="C:membrane"/>
    <property type="evidence" value="ECO:0007669"/>
    <property type="project" value="UniProtKB-SubCell"/>
</dbReference>